<name>Q92AC1_LISIN</name>
<dbReference type="HOGENOM" id="CLU_2155242_0_0_9"/>
<dbReference type="Proteomes" id="UP000002513">
    <property type="component" value="Chromosome"/>
</dbReference>
<dbReference type="STRING" id="272626.gene:17566359"/>
<dbReference type="EMBL" id="AL596170">
    <property type="protein sequence ID" value="CAC97231.1"/>
    <property type="molecule type" value="Genomic_DNA"/>
</dbReference>
<feature type="region of interest" description="Disordered" evidence="1">
    <location>
        <begin position="1"/>
        <end position="35"/>
    </location>
</feature>
<feature type="compositionally biased region" description="Basic and acidic residues" evidence="1">
    <location>
        <begin position="7"/>
        <end position="21"/>
    </location>
</feature>
<evidence type="ECO:0000313" key="2">
    <source>
        <dbReference type="EMBL" id="CAC97231.1"/>
    </source>
</evidence>
<evidence type="ECO:0000256" key="1">
    <source>
        <dbReference type="SAM" id="MobiDB-lite"/>
    </source>
</evidence>
<protein>
    <submittedName>
        <fullName evidence="2">Lin2001 protein</fullName>
    </submittedName>
</protein>
<sequence>MTKFRQKCSEVERGKPHERETQTYGRGTFPEESRTRDEAQMYFCADRWLSLYYYPVCSKEQNMAYRALFTGFNLTLKAVLEGRSASFKVGVRPG</sequence>
<organism evidence="2 3">
    <name type="scientific">Listeria innocua serovar 6a (strain ATCC BAA-680 / CLIP 11262)</name>
    <dbReference type="NCBI Taxonomy" id="272626"/>
    <lineage>
        <taxon>Bacteria</taxon>
        <taxon>Bacillati</taxon>
        <taxon>Bacillota</taxon>
        <taxon>Bacilli</taxon>
        <taxon>Bacillales</taxon>
        <taxon>Listeriaceae</taxon>
        <taxon>Listeria</taxon>
    </lineage>
</organism>
<dbReference type="AlphaFoldDB" id="Q92AC1"/>
<gene>
    <name evidence="2" type="ordered locus">lin2001</name>
</gene>
<dbReference type="KEGG" id="lin:lin2001"/>
<proteinExistence type="predicted"/>
<dbReference type="PIR" id="AG1682">
    <property type="entry name" value="AG1682"/>
</dbReference>
<reference evidence="2 3" key="1">
    <citation type="journal article" date="2001" name="Science">
        <title>Comparative genomics of Listeria species.</title>
        <authorList>
            <person name="Glaser P."/>
            <person name="Frangeul L."/>
            <person name="Buchrieser C."/>
            <person name="Rusniok C."/>
            <person name="Amend A."/>
            <person name="Baquero F."/>
            <person name="Berche P."/>
            <person name="Bloecker H."/>
            <person name="Brandt P."/>
            <person name="Chakraborty T."/>
            <person name="Charbit A."/>
            <person name="Chetouani F."/>
            <person name="Couve E."/>
            <person name="de Daruvar A."/>
            <person name="Dehoux P."/>
            <person name="Domann E."/>
            <person name="Dominguez-Bernal G."/>
            <person name="Duchaud E."/>
            <person name="Durant L."/>
            <person name="Dussurget O."/>
            <person name="Entian K.-D."/>
            <person name="Fsihi H."/>
            <person name="Garcia-del Portillo F."/>
            <person name="Garrido P."/>
            <person name="Gautier L."/>
            <person name="Goebel W."/>
            <person name="Gomez-Lopez N."/>
            <person name="Hain T."/>
            <person name="Hauf J."/>
            <person name="Jackson D."/>
            <person name="Jones L.-M."/>
            <person name="Kaerst U."/>
            <person name="Kreft J."/>
            <person name="Kuhn M."/>
            <person name="Kunst F."/>
            <person name="Kurapkat G."/>
            <person name="Madueno E."/>
            <person name="Maitournam A."/>
            <person name="Mata Vicente J."/>
            <person name="Ng E."/>
            <person name="Nedjari H."/>
            <person name="Nordsiek G."/>
            <person name="Novella S."/>
            <person name="de Pablos B."/>
            <person name="Perez-Diaz J.-C."/>
            <person name="Purcell R."/>
            <person name="Remmel B."/>
            <person name="Rose M."/>
            <person name="Schlueter T."/>
            <person name="Simoes N."/>
            <person name="Tierrez A."/>
            <person name="Vazquez-Boland J.-A."/>
            <person name="Voss H."/>
            <person name="Wehland J."/>
            <person name="Cossart P."/>
        </authorList>
    </citation>
    <scope>NUCLEOTIDE SEQUENCE [LARGE SCALE GENOMIC DNA]</scope>
    <source>
        <strain evidence="3">ATCC BAA-680 / CLIP 11262</strain>
    </source>
</reference>
<accession>Q92AC1</accession>
<evidence type="ECO:0000313" key="3">
    <source>
        <dbReference type="Proteomes" id="UP000002513"/>
    </source>
</evidence>